<name>X1QTH7_9ZZZZ</name>
<gene>
    <name evidence="1" type="ORF">S06H3_65767</name>
</gene>
<comment type="caution">
    <text evidence="1">The sequence shown here is derived from an EMBL/GenBank/DDBJ whole genome shotgun (WGS) entry which is preliminary data.</text>
</comment>
<dbReference type="AlphaFoldDB" id="X1QTH7"/>
<dbReference type="Gene3D" id="1.10.730.10">
    <property type="entry name" value="Isoleucyl-tRNA Synthetase, Domain 1"/>
    <property type="match status" value="1"/>
</dbReference>
<dbReference type="GO" id="GO:0006420">
    <property type="term" value="P:arginyl-tRNA aminoacylation"/>
    <property type="evidence" value="ECO:0007669"/>
    <property type="project" value="InterPro"/>
</dbReference>
<organism evidence="1">
    <name type="scientific">marine sediment metagenome</name>
    <dbReference type="NCBI Taxonomy" id="412755"/>
    <lineage>
        <taxon>unclassified sequences</taxon>
        <taxon>metagenomes</taxon>
        <taxon>ecological metagenomes</taxon>
    </lineage>
</organism>
<dbReference type="SUPFAM" id="SSF52374">
    <property type="entry name" value="Nucleotidylyl transferase"/>
    <property type="match status" value="1"/>
</dbReference>
<dbReference type="InterPro" id="IPR001278">
    <property type="entry name" value="Arg-tRNA-ligase"/>
</dbReference>
<dbReference type="InterPro" id="IPR014729">
    <property type="entry name" value="Rossmann-like_a/b/a_fold"/>
</dbReference>
<dbReference type="EMBL" id="BARV01044439">
    <property type="protein sequence ID" value="GAI71543.1"/>
    <property type="molecule type" value="Genomic_DNA"/>
</dbReference>
<evidence type="ECO:0000313" key="1">
    <source>
        <dbReference type="EMBL" id="GAI71543.1"/>
    </source>
</evidence>
<accession>X1QTH7</accession>
<feature type="non-terminal residue" evidence="1">
    <location>
        <position position="84"/>
    </location>
</feature>
<dbReference type="GO" id="GO:0004814">
    <property type="term" value="F:arginine-tRNA ligase activity"/>
    <property type="evidence" value="ECO:0007669"/>
    <property type="project" value="InterPro"/>
</dbReference>
<dbReference type="Gene3D" id="3.40.50.620">
    <property type="entry name" value="HUPs"/>
    <property type="match status" value="1"/>
</dbReference>
<reference evidence="1" key="1">
    <citation type="journal article" date="2014" name="Front. Microbiol.">
        <title>High frequency of phylogenetically diverse reductive dehalogenase-homologous genes in deep subseafloor sedimentary metagenomes.</title>
        <authorList>
            <person name="Kawai M."/>
            <person name="Futagami T."/>
            <person name="Toyoda A."/>
            <person name="Takaki Y."/>
            <person name="Nishi S."/>
            <person name="Hori S."/>
            <person name="Arai W."/>
            <person name="Tsubouchi T."/>
            <person name="Morono Y."/>
            <person name="Uchiyama I."/>
            <person name="Ito T."/>
            <person name="Fujiyama A."/>
            <person name="Inagaki F."/>
            <person name="Takami H."/>
        </authorList>
    </citation>
    <scope>NUCLEOTIDE SEQUENCE</scope>
    <source>
        <strain evidence="1">Expedition CK06-06</strain>
    </source>
</reference>
<dbReference type="GO" id="GO:0005524">
    <property type="term" value="F:ATP binding"/>
    <property type="evidence" value="ECO:0007669"/>
    <property type="project" value="InterPro"/>
</dbReference>
<sequence>MVTLRRGQELVRVSKRSGDIITLREVIDEVGADACRFFFLSRSADSQMDFDLELAKKQSADNPVYYVQYAHARIASIIRLAQQK</sequence>
<protein>
    <recommendedName>
        <fullName evidence="2">Arginine--tRNA ligase</fullName>
    </recommendedName>
</protein>
<proteinExistence type="predicted"/>
<evidence type="ECO:0008006" key="2">
    <source>
        <dbReference type="Google" id="ProtNLM"/>
    </source>
</evidence>
<dbReference type="PANTHER" id="PTHR11956:SF5">
    <property type="entry name" value="ARGININE--TRNA LIGASE, CYTOPLASMIC"/>
    <property type="match status" value="1"/>
</dbReference>
<dbReference type="PANTHER" id="PTHR11956">
    <property type="entry name" value="ARGINYL-TRNA SYNTHETASE"/>
    <property type="match status" value="1"/>
</dbReference>